<organism evidence="2 3">
    <name type="scientific">Paraclostridium bifermentans ATCC 638 = DSM 14991</name>
    <dbReference type="NCBI Taxonomy" id="1233171"/>
    <lineage>
        <taxon>Bacteria</taxon>
        <taxon>Bacillati</taxon>
        <taxon>Bacillota</taxon>
        <taxon>Clostridia</taxon>
        <taxon>Peptostreptococcales</taxon>
        <taxon>Peptostreptococcaceae</taxon>
        <taxon>Paraclostridium</taxon>
    </lineage>
</organism>
<dbReference type="InterPro" id="IPR011010">
    <property type="entry name" value="DNA_brk_join_enz"/>
</dbReference>
<comment type="caution">
    <text evidence="2">The sequence shown here is derived from an EMBL/GenBank/DDBJ whole genome shotgun (WGS) entry which is preliminary data.</text>
</comment>
<dbReference type="AlphaFoldDB" id="T4VF25"/>
<dbReference type="Proteomes" id="UP000015688">
    <property type="component" value="Unassembled WGS sequence"/>
</dbReference>
<evidence type="ECO:0000313" key="3">
    <source>
        <dbReference type="Proteomes" id="UP000015688"/>
    </source>
</evidence>
<dbReference type="RefSeq" id="WP_021434403.1">
    <property type="nucleotide sequence ID" value="NZ_AVNC01000021.1"/>
</dbReference>
<evidence type="ECO:0000259" key="1">
    <source>
        <dbReference type="Pfam" id="PF22823"/>
    </source>
</evidence>
<evidence type="ECO:0000313" key="2">
    <source>
        <dbReference type="EMBL" id="EQK40103.1"/>
    </source>
</evidence>
<reference evidence="2 3" key="1">
    <citation type="submission" date="2013-06" db="EMBL/GenBank/DDBJ databases">
        <authorList>
            <person name="Walk S."/>
            <person name="Aronoff D."/>
            <person name="Young V.Y."/>
            <person name="Marsh J."/>
            <person name="Harrison L."/>
            <person name="Daugherty S.C."/>
            <person name="Shefchek K.A."/>
            <person name="Hine E.E."/>
            <person name="Tallon L.J."/>
            <person name="Sadzewicz L.K."/>
            <person name="Rasko D.A."/>
        </authorList>
    </citation>
    <scope>NUCLEOTIDE SEQUENCE [LARGE SCALE GENOMIC DNA]</scope>
    <source>
        <strain evidence="2 3">ATCC 638</strain>
    </source>
</reference>
<gene>
    <name evidence="2" type="ORF">C672_3470</name>
</gene>
<dbReference type="GeneID" id="67474546"/>
<dbReference type="SUPFAM" id="SSF56349">
    <property type="entry name" value="DNA breaking-rejoining enzymes"/>
    <property type="match status" value="1"/>
</dbReference>
<proteinExistence type="predicted"/>
<dbReference type="Pfam" id="PF22823">
    <property type="entry name" value="MrpR_C_cat"/>
    <property type="match status" value="1"/>
</dbReference>
<dbReference type="InterPro" id="IPR055008">
    <property type="entry name" value="MrpR_C_cat"/>
</dbReference>
<sequence length="317" mass="37599">MERTLKIQILKIKDVIESEDCADTAKQLRKRTLKEFKNFMLENDKNFDEINKHDVINLAKRLKSRSYSYLNIQIDSLNYILKHANREDLYLHVNGIHKSYNRENKEFDIKENIIDTSDRYYTREEIQGVCKKLINPVDKFIIYGLFCGINGKERAELLNLKKDQVNFENNTILLSDRIVYIDEYMGTVLKSTLDESCGKIYFKHLDDTVEGSTSDSFELNFKSPYVIKTKPYSKNNYGIQPMKLAGFNQRIKTLNIYLQDFKLVPRDIVRSGIIDRMYRIKKEGWTQGQVEEFLKQNNIRSQAFELKRIFEMKYNKK</sequence>
<accession>T4VF25</accession>
<dbReference type="PATRIC" id="fig|1233171.3.peg.3339"/>
<feature type="domain" description="MrpR C-terminal catalytic" evidence="1">
    <location>
        <begin position="120"/>
        <end position="284"/>
    </location>
</feature>
<protein>
    <recommendedName>
        <fullName evidence="1">MrpR C-terminal catalytic domain-containing protein</fullName>
    </recommendedName>
</protein>
<dbReference type="EMBL" id="AVNC01000021">
    <property type="protein sequence ID" value="EQK40103.1"/>
    <property type="molecule type" value="Genomic_DNA"/>
</dbReference>
<dbReference type="GO" id="GO:0003677">
    <property type="term" value="F:DNA binding"/>
    <property type="evidence" value="ECO:0007669"/>
    <property type="project" value="InterPro"/>
</dbReference>
<name>T4VF25_PARBF</name>